<feature type="compositionally biased region" description="Basic and acidic residues" evidence="2">
    <location>
        <begin position="170"/>
        <end position="182"/>
    </location>
</feature>
<gene>
    <name evidence="3" type="ORF">DSTB1V02_LOCUS14636</name>
</gene>
<sequence>ANEATPSPAGNPPETEDPASLPPWLSLPELRDVLADSLNTFDLLPIDESNEEFSFDALMSDEPDGLENAWLFEGAWHHPPEAGPSETSSPPTPPADFGGIDRPASTETPTPPANSPTAPAPLPSFESGRGISFAVTSGGSGQLGMDILSMAMIGNGLVEEERPSLVGNPPREKEPCEKEEKRRSQKQAKAAESARRWRKNQKAKLQQLAAELKTEEARGRDLRRRREELESLLAFARLKVQSVAFRPVSLRPAAFRPAGVTQGDPHRYDIQRVLPFGNLQRLGFLPI</sequence>
<evidence type="ECO:0000313" key="3">
    <source>
        <dbReference type="EMBL" id="CAD7254890.1"/>
    </source>
</evidence>
<accession>A0A7R9AJ42</accession>
<protein>
    <recommendedName>
        <fullName evidence="5">BZIP domain-containing protein</fullName>
    </recommendedName>
</protein>
<dbReference type="CDD" id="cd14686">
    <property type="entry name" value="bZIP"/>
    <property type="match status" value="1"/>
</dbReference>
<feature type="region of interest" description="Disordered" evidence="2">
    <location>
        <begin position="160"/>
        <end position="198"/>
    </location>
</feature>
<feature type="non-terminal residue" evidence="3">
    <location>
        <position position="287"/>
    </location>
</feature>
<evidence type="ECO:0000256" key="1">
    <source>
        <dbReference type="SAM" id="Coils"/>
    </source>
</evidence>
<evidence type="ECO:0000256" key="2">
    <source>
        <dbReference type="SAM" id="MobiDB-lite"/>
    </source>
</evidence>
<reference evidence="3" key="1">
    <citation type="submission" date="2020-11" db="EMBL/GenBank/DDBJ databases">
        <authorList>
            <person name="Tran Van P."/>
        </authorList>
    </citation>
    <scope>NUCLEOTIDE SEQUENCE</scope>
</reference>
<evidence type="ECO:0008006" key="5">
    <source>
        <dbReference type="Google" id="ProtNLM"/>
    </source>
</evidence>
<dbReference type="Proteomes" id="UP000677054">
    <property type="component" value="Unassembled WGS sequence"/>
</dbReference>
<feature type="non-terminal residue" evidence="3">
    <location>
        <position position="1"/>
    </location>
</feature>
<feature type="region of interest" description="Disordered" evidence="2">
    <location>
        <begin position="76"/>
        <end position="133"/>
    </location>
</feature>
<evidence type="ECO:0000313" key="4">
    <source>
        <dbReference type="Proteomes" id="UP000677054"/>
    </source>
</evidence>
<feature type="compositionally biased region" description="Pro residues" evidence="2">
    <location>
        <begin position="109"/>
        <end position="122"/>
    </location>
</feature>
<dbReference type="EMBL" id="CAJPEV010013969">
    <property type="protein sequence ID" value="CAG0906855.1"/>
    <property type="molecule type" value="Genomic_DNA"/>
</dbReference>
<dbReference type="EMBL" id="LR913487">
    <property type="protein sequence ID" value="CAD7254890.1"/>
    <property type="molecule type" value="Genomic_DNA"/>
</dbReference>
<keyword evidence="4" id="KW-1185">Reference proteome</keyword>
<feature type="coiled-coil region" evidence="1">
    <location>
        <begin position="198"/>
        <end position="232"/>
    </location>
</feature>
<dbReference type="AlphaFoldDB" id="A0A7R9AJ42"/>
<organism evidence="3">
    <name type="scientific">Darwinula stevensoni</name>
    <dbReference type="NCBI Taxonomy" id="69355"/>
    <lineage>
        <taxon>Eukaryota</taxon>
        <taxon>Metazoa</taxon>
        <taxon>Ecdysozoa</taxon>
        <taxon>Arthropoda</taxon>
        <taxon>Crustacea</taxon>
        <taxon>Oligostraca</taxon>
        <taxon>Ostracoda</taxon>
        <taxon>Podocopa</taxon>
        <taxon>Podocopida</taxon>
        <taxon>Darwinulocopina</taxon>
        <taxon>Darwinuloidea</taxon>
        <taxon>Darwinulidae</taxon>
        <taxon>Darwinula</taxon>
    </lineage>
</organism>
<name>A0A7R9AJ42_9CRUS</name>
<keyword evidence="1" id="KW-0175">Coiled coil</keyword>
<proteinExistence type="predicted"/>
<feature type="region of interest" description="Disordered" evidence="2">
    <location>
        <begin position="1"/>
        <end position="24"/>
    </location>
</feature>